<gene>
    <name evidence="4" type="ORF">Taro_030881</name>
</gene>
<feature type="non-terminal residue" evidence="4">
    <location>
        <position position="200"/>
    </location>
</feature>
<protein>
    <recommendedName>
        <fullName evidence="3">Cullin N-terminal domain-containing protein</fullName>
    </recommendedName>
</protein>
<dbReference type="SUPFAM" id="SSF74788">
    <property type="entry name" value="Cullin repeat-like"/>
    <property type="match status" value="1"/>
</dbReference>
<evidence type="ECO:0000313" key="4">
    <source>
        <dbReference type="EMBL" id="MQL98176.1"/>
    </source>
</evidence>
<accession>A0A843VT40</accession>
<dbReference type="Gene3D" id="1.20.1310.10">
    <property type="entry name" value="Cullin Repeats"/>
    <property type="match status" value="1"/>
</dbReference>
<organism evidence="4 5">
    <name type="scientific">Colocasia esculenta</name>
    <name type="common">Wild taro</name>
    <name type="synonym">Arum esculentum</name>
    <dbReference type="NCBI Taxonomy" id="4460"/>
    <lineage>
        <taxon>Eukaryota</taxon>
        <taxon>Viridiplantae</taxon>
        <taxon>Streptophyta</taxon>
        <taxon>Embryophyta</taxon>
        <taxon>Tracheophyta</taxon>
        <taxon>Spermatophyta</taxon>
        <taxon>Magnoliopsida</taxon>
        <taxon>Liliopsida</taxon>
        <taxon>Araceae</taxon>
        <taxon>Aroideae</taxon>
        <taxon>Colocasieae</taxon>
        <taxon>Colocasia</taxon>
    </lineage>
</organism>
<evidence type="ECO:0000313" key="5">
    <source>
        <dbReference type="Proteomes" id="UP000652761"/>
    </source>
</evidence>
<feature type="region of interest" description="Disordered" evidence="2">
    <location>
        <begin position="1"/>
        <end position="82"/>
    </location>
</feature>
<reference evidence="4" key="1">
    <citation type="submission" date="2017-07" db="EMBL/GenBank/DDBJ databases">
        <title>Taro Niue Genome Assembly and Annotation.</title>
        <authorList>
            <person name="Atibalentja N."/>
            <person name="Keating K."/>
            <person name="Fields C.J."/>
        </authorList>
    </citation>
    <scope>NUCLEOTIDE SEQUENCE</scope>
    <source>
        <strain evidence="4">Niue_2</strain>
        <tissue evidence="4">Leaf</tissue>
    </source>
</reference>
<dbReference type="AlphaFoldDB" id="A0A843VT40"/>
<comment type="caution">
    <text evidence="4">The sequence shown here is derived from an EMBL/GenBank/DDBJ whole genome shotgun (WGS) entry which is preliminary data.</text>
</comment>
<evidence type="ECO:0000256" key="1">
    <source>
        <dbReference type="ARBA" id="ARBA00006019"/>
    </source>
</evidence>
<dbReference type="Pfam" id="PF00888">
    <property type="entry name" value="Cullin"/>
    <property type="match status" value="1"/>
</dbReference>
<evidence type="ECO:0000256" key="2">
    <source>
        <dbReference type="SAM" id="MobiDB-lite"/>
    </source>
</evidence>
<feature type="compositionally biased region" description="Polar residues" evidence="2">
    <location>
        <begin position="11"/>
        <end position="25"/>
    </location>
</feature>
<dbReference type="EMBL" id="NMUH01002151">
    <property type="protein sequence ID" value="MQL98176.1"/>
    <property type="molecule type" value="Genomic_DNA"/>
</dbReference>
<dbReference type="Proteomes" id="UP000652761">
    <property type="component" value="Unassembled WGS sequence"/>
</dbReference>
<feature type="domain" description="Cullin N-terminal" evidence="3">
    <location>
        <begin position="152"/>
        <end position="200"/>
    </location>
</feature>
<comment type="similarity">
    <text evidence="1">Belongs to the cullin family.</text>
</comment>
<dbReference type="InterPro" id="IPR016159">
    <property type="entry name" value="Cullin_repeat-like_dom_sf"/>
</dbReference>
<dbReference type="InterPro" id="IPR001373">
    <property type="entry name" value="Cullin_N"/>
</dbReference>
<feature type="compositionally biased region" description="Low complexity" evidence="2">
    <location>
        <begin position="26"/>
        <end position="39"/>
    </location>
</feature>
<dbReference type="OrthoDB" id="683643at2759"/>
<proteinExistence type="inferred from homology"/>
<evidence type="ECO:0000259" key="3">
    <source>
        <dbReference type="Pfam" id="PF00888"/>
    </source>
</evidence>
<name>A0A843VT40_COLES</name>
<sequence length="200" mass="21458">MTHPKRPLCATTATTPNVGASQSAEPFSPSSRHSPRSPSAMKKAKSQQAPASGCPLEKNGLQHQQLQHHPLDDDDGLAVPPTADEDAMLLDQDDLKAAASDAIPSAAGTTGTAANLSRKKAVPLQPASKKQLVIKLVKGKPKLPTNFEEDTWATLKSAITAIFLKQPDSCDLEKLYQAVSDLCLHKMGGNLYQRIQRECE</sequence>
<keyword evidence="5" id="KW-1185">Reference proteome</keyword>